<dbReference type="Gene3D" id="1.20.1310.20">
    <property type="entry name" value="Duffy-antigen binding domain"/>
    <property type="match status" value="1"/>
</dbReference>
<dbReference type="AlphaFoldDB" id="A0A023JHP0"/>
<dbReference type="SUPFAM" id="SSF140924">
    <property type="entry name" value="Duffy binding domain-like"/>
    <property type="match status" value="1"/>
</dbReference>
<evidence type="ECO:0000259" key="1">
    <source>
        <dbReference type="Pfam" id="PF05424"/>
    </source>
</evidence>
<feature type="non-terminal residue" evidence="2">
    <location>
        <position position="1"/>
    </location>
</feature>
<dbReference type="InterPro" id="IPR008602">
    <property type="entry name" value="Duffy-antigen-binding"/>
</dbReference>
<dbReference type="Pfam" id="PF05424">
    <property type="entry name" value="Duffy_binding"/>
    <property type="match status" value="1"/>
</dbReference>
<accession>A0A023JHP0</accession>
<feature type="domain" description="Duffy-antigen binding" evidence="1">
    <location>
        <begin position="1"/>
        <end position="108"/>
    </location>
</feature>
<feature type="non-terminal residue" evidence="2">
    <location>
        <position position="121"/>
    </location>
</feature>
<organism evidence="2">
    <name type="scientific">Plasmodium falciparum</name>
    <name type="common">malaria parasite P. falciparum</name>
    <dbReference type="NCBI Taxonomy" id="5833"/>
    <lineage>
        <taxon>Eukaryota</taxon>
        <taxon>Sar</taxon>
        <taxon>Alveolata</taxon>
        <taxon>Apicomplexa</taxon>
        <taxon>Aconoidasida</taxon>
        <taxon>Haemosporida</taxon>
        <taxon>Plasmodiidae</taxon>
        <taxon>Plasmodium</taxon>
        <taxon>Plasmodium (Laverania)</taxon>
    </lineage>
</organism>
<reference evidence="2" key="1">
    <citation type="submission" date="2013-02" db="EMBL/GenBank/DDBJ databases">
        <title>Differential var gene expression is associated with cerebral malaria pathology.</title>
        <authorList>
            <person name="Tembo D.L."/>
            <person name="Nyoni B."/>
            <person name="Murikoli R.V."/>
            <person name="Milner D.A."/>
            <person name="Berriman M."/>
            <person name="Rogerson S.J."/>
            <person name="Taylor T.E."/>
            <person name="Molyneux M.E."/>
            <person name="Mandala W.L."/>
            <person name="Craig A.G."/>
            <person name="Montgomery J."/>
        </authorList>
    </citation>
    <scope>NUCLEOTIDE SEQUENCE</scope>
</reference>
<sequence>ARSFADIGDIIRGKDLYLGYDEKEKNRRKQLENNLKGVFGKIYEKLNGGKERYNDNDENYYQLREYWWALNRNDVWKAITCDVHGSDYFRHTCNGQDKTHNKCRCEAQMLSPHISTMSPNI</sequence>
<dbReference type="GO" id="GO:0016020">
    <property type="term" value="C:membrane"/>
    <property type="evidence" value="ECO:0007669"/>
    <property type="project" value="InterPro"/>
</dbReference>
<protein>
    <submittedName>
        <fullName evidence="2">Erythrocyte membrane protein 1</fullName>
    </submittedName>
</protein>
<proteinExistence type="evidence at transcript level"/>
<evidence type="ECO:0000313" key="2">
    <source>
        <dbReference type="EMBL" id="AHI95508.1"/>
    </source>
</evidence>
<dbReference type="EMBL" id="KC678627">
    <property type="protein sequence ID" value="AHI95508.1"/>
    <property type="molecule type" value="mRNA"/>
</dbReference>
<name>A0A023JHP0_PLAFA</name>
<dbReference type="GO" id="GO:0046789">
    <property type="term" value="F:host cell surface receptor binding"/>
    <property type="evidence" value="ECO:0007669"/>
    <property type="project" value="InterPro"/>
</dbReference>
<gene>
    <name evidence="2" type="primary">var</name>
</gene>
<dbReference type="InterPro" id="IPR042202">
    <property type="entry name" value="Duffy-ag-bd_sf"/>
</dbReference>